<dbReference type="RefSeq" id="WP_281763860.1">
    <property type="nucleotide sequence ID" value="NZ_BRVO01000001.1"/>
</dbReference>
<accession>A0ABQ5MH09</accession>
<comment type="caution">
    <text evidence="1">The sequence shown here is derived from an EMBL/GenBank/DDBJ whole genome shotgun (WGS) entry which is preliminary data.</text>
</comment>
<dbReference type="Proteomes" id="UP001143543">
    <property type="component" value="Unassembled WGS sequence"/>
</dbReference>
<protein>
    <recommendedName>
        <fullName evidence="3">Glycosyltransferase family 1 protein</fullName>
    </recommendedName>
</protein>
<organism evidence="1 2">
    <name type="scientific">Neptunitalea lumnitzerae</name>
    <dbReference type="NCBI Taxonomy" id="2965509"/>
    <lineage>
        <taxon>Bacteria</taxon>
        <taxon>Pseudomonadati</taxon>
        <taxon>Bacteroidota</taxon>
        <taxon>Flavobacteriia</taxon>
        <taxon>Flavobacteriales</taxon>
        <taxon>Flavobacteriaceae</taxon>
        <taxon>Neptunitalea</taxon>
    </lineage>
</organism>
<reference evidence="1" key="1">
    <citation type="submission" date="2022-07" db="EMBL/GenBank/DDBJ databases">
        <title>Taxonomy of Novel Oxalotrophic and Methylotrophic Bacteria.</title>
        <authorList>
            <person name="Sahin N."/>
            <person name="Tani A."/>
        </authorList>
    </citation>
    <scope>NUCLEOTIDE SEQUENCE</scope>
    <source>
        <strain evidence="1">Y10</strain>
    </source>
</reference>
<proteinExistence type="predicted"/>
<dbReference type="EMBL" id="BRVO01000001">
    <property type="protein sequence ID" value="GLB48207.1"/>
    <property type="molecule type" value="Genomic_DNA"/>
</dbReference>
<name>A0ABQ5MH09_9FLAO</name>
<evidence type="ECO:0000313" key="1">
    <source>
        <dbReference type="EMBL" id="GLB48207.1"/>
    </source>
</evidence>
<evidence type="ECO:0000313" key="2">
    <source>
        <dbReference type="Proteomes" id="UP001143543"/>
    </source>
</evidence>
<sequence length="340" mass="39516">MPTPAKVYIDPRSRILYASFYIQGLYEVFGKQQVSFSAHPFTALDKDNEAFSFEHYFAFVIDENGTEKRYIVDFCDPPDISKNAYQWCHAYAKINFNPAETAPQFLEKLVHIPPSFGIRIWSAPKTALMAITNYIRCKKAKFQFPKKYFKDYYHQHKRNVLADYQNTLHSNSNKKPYVFMIASLWKDENCVAETNERRHQFMRICKQLPIIFEGGFWATPEHPQYKTYKEDCFDTPYPTTAYIAKTKASYMVFNTPAVHFCHGWKLGEYLAMGKAIITTPLYNKLPKALPCIEINDEASLKKAIQTLIESTATKNQLEKEATEYYLNYVQPKAVIAKLVL</sequence>
<keyword evidence="2" id="KW-1185">Reference proteome</keyword>
<gene>
    <name evidence="1" type="ORF">Y10_05750</name>
</gene>
<evidence type="ECO:0008006" key="3">
    <source>
        <dbReference type="Google" id="ProtNLM"/>
    </source>
</evidence>